<dbReference type="AlphaFoldDB" id="A0A395I4U9"/>
<dbReference type="GeneID" id="37203722"/>
<organism evidence="2 3">
    <name type="scientific">Aspergillus homomorphus (strain CBS 101889)</name>
    <dbReference type="NCBI Taxonomy" id="1450537"/>
    <lineage>
        <taxon>Eukaryota</taxon>
        <taxon>Fungi</taxon>
        <taxon>Dikarya</taxon>
        <taxon>Ascomycota</taxon>
        <taxon>Pezizomycotina</taxon>
        <taxon>Eurotiomycetes</taxon>
        <taxon>Eurotiomycetidae</taxon>
        <taxon>Eurotiales</taxon>
        <taxon>Aspergillaceae</taxon>
        <taxon>Aspergillus</taxon>
        <taxon>Aspergillus subgen. Circumdati</taxon>
    </lineage>
</organism>
<keyword evidence="3" id="KW-1185">Reference proteome</keyword>
<accession>A0A395I4U9</accession>
<proteinExistence type="predicted"/>
<sequence length="262" mass="29358">MSYLSTRTLSPPPGQIQWDHHAIQPPSWIYTFLPPSNRILLERCQQAAYESVLAQRQLELRFADRYKALCPSSATDPSPDSSSNPSPNPSTPTPTPKTTPANQITHAQSIDGLFNWREDYIPGSPTLAPNAKIPRAAVRFQVDRAAYAAYTEVYNLHLDEYLTGPYTRYRAAVAEVECGVARSTEMRDMDRRMFGRWWGEVFLREMMRWESRITRLRVPTFEVVVEEIADAVRVGVEGGEEGALELGLPLLPGALSLSSFGG</sequence>
<dbReference type="RefSeq" id="XP_025554264.1">
    <property type="nucleotide sequence ID" value="XM_025699433.1"/>
</dbReference>
<dbReference type="STRING" id="1450537.A0A395I4U9"/>
<evidence type="ECO:0000313" key="2">
    <source>
        <dbReference type="EMBL" id="RAL15110.1"/>
    </source>
</evidence>
<evidence type="ECO:0000256" key="1">
    <source>
        <dbReference type="SAM" id="MobiDB-lite"/>
    </source>
</evidence>
<name>A0A395I4U9_ASPHC</name>
<evidence type="ECO:0000313" key="3">
    <source>
        <dbReference type="Proteomes" id="UP000248961"/>
    </source>
</evidence>
<dbReference type="EMBL" id="KZ824272">
    <property type="protein sequence ID" value="RAL15110.1"/>
    <property type="molecule type" value="Genomic_DNA"/>
</dbReference>
<feature type="compositionally biased region" description="Pro residues" evidence="1">
    <location>
        <begin position="86"/>
        <end position="97"/>
    </location>
</feature>
<dbReference type="Proteomes" id="UP000248961">
    <property type="component" value="Unassembled WGS sequence"/>
</dbReference>
<dbReference type="OrthoDB" id="4192850at2759"/>
<gene>
    <name evidence="2" type="ORF">BO97DRAFT_462928</name>
</gene>
<reference evidence="2 3" key="1">
    <citation type="submission" date="2018-02" db="EMBL/GenBank/DDBJ databases">
        <title>The genomes of Aspergillus section Nigri reveals drivers in fungal speciation.</title>
        <authorList>
            <consortium name="DOE Joint Genome Institute"/>
            <person name="Vesth T.C."/>
            <person name="Nybo J."/>
            <person name="Theobald S."/>
            <person name="Brandl J."/>
            <person name="Frisvad J.C."/>
            <person name="Nielsen K.F."/>
            <person name="Lyhne E.K."/>
            <person name="Kogle M.E."/>
            <person name="Kuo A."/>
            <person name="Riley R."/>
            <person name="Clum A."/>
            <person name="Nolan M."/>
            <person name="Lipzen A."/>
            <person name="Salamov A."/>
            <person name="Henrissat B."/>
            <person name="Wiebenga A."/>
            <person name="De vries R.P."/>
            <person name="Grigoriev I.V."/>
            <person name="Mortensen U.H."/>
            <person name="Andersen M.R."/>
            <person name="Baker S.E."/>
        </authorList>
    </citation>
    <scope>NUCLEOTIDE SEQUENCE [LARGE SCALE GENOMIC DNA]</scope>
    <source>
        <strain evidence="2 3">CBS 101889</strain>
    </source>
</reference>
<protein>
    <submittedName>
        <fullName evidence="2">Uncharacterized protein</fullName>
    </submittedName>
</protein>
<feature type="region of interest" description="Disordered" evidence="1">
    <location>
        <begin position="71"/>
        <end position="102"/>
    </location>
</feature>
<dbReference type="VEuPathDB" id="FungiDB:BO97DRAFT_462928"/>
<feature type="compositionally biased region" description="Low complexity" evidence="1">
    <location>
        <begin position="71"/>
        <end position="85"/>
    </location>
</feature>